<organismHost>
    <name type="scientific">Pieris brassicae</name>
    <name type="common">White butterfly</name>
    <name type="synonym">Large white butterfly</name>
    <dbReference type="NCBI Taxonomy" id="7116"/>
</organismHost>
<evidence type="ECO:0000313" key="2">
    <source>
        <dbReference type="EMBL" id="QNN89536.1"/>
    </source>
</evidence>
<proteinExistence type="predicted"/>
<reference evidence="2" key="1">
    <citation type="submission" date="2019-11" db="EMBL/GenBank/DDBJ databases">
        <title>Studies on the baculoviruses infecting the caterpillars, Spilarctia obliqua Walker (Erebidae) and Pieris brassicae Linn. (Pieridae) (Insecta: Lepidoptera).</title>
        <authorList>
            <person name="Paul S."/>
            <person name="Arumugaperumal A."/>
            <person name="Sathiya Balasingh Thangapandi E.J.J."/>
            <person name="Sarjubala Devi H."/>
            <person name="Johnson T."/>
            <person name="Maisnam S."/>
            <person name="Krishnavel S."/>
            <person name="Soman Syamala S."/>
            <person name="Ramamoorthy S."/>
            <person name="Karthikeyan R."/>
            <person name="Subburaman C."/>
            <person name="Jeyaprakash R."/>
            <person name="Azhaguchamy M."/>
            <person name="Ramaiyer V."/>
            <person name="Sivasubramaniam S."/>
        </authorList>
    </citation>
    <scope>NUCLEOTIDE SEQUENCE</scope>
    <source>
        <strain evidence="2">Manipur</strain>
    </source>
</reference>
<sequence length="100" mass="11829">MSFDQRPVVVQNGPTTLHLFKVFSKFRQENNYDGLVEYLITNYPQNVKNRTFNFNNTGHVFHMLYAYVPSPSNKERKQIRLDCIEKLLQNTKTILNCTRT</sequence>
<dbReference type="EMBL" id="MN750577">
    <property type="protein sequence ID" value="QNN89536.1"/>
    <property type="molecule type" value="Genomic_DNA"/>
</dbReference>
<accession>A0A7G9U8V5</accession>
<protein>
    <submittedName>
        <fullName evidence="2">LEF-5</fullName>
    </submittedName>
</protein>
<feature type="domain" description="Baculoviridae late expression factor 5 N-terminal" evidence="1">
    <location>
        <begin position="18"/>
        <end position="92"/>
    </location>
</feature>
<dbReference type="GO" id="GO:0006355">
    <property type="term" value="P:regulation of DNA-templated transcription"/>
    <property type="evidence" value="ECO:0007669"/>
    <property type="project" value="InterPro"/>
</dbReference>
<dbReference type="InterPro" id="IPR006923">
    <property type="entry name" value="Baculo_LEF5_N"/>
</dbReference>
<organism evidence="2">
    <name type="scientific">Pieris brassicae granulosis virus</name>
    <name type="common">PbGV</name>
    <name type="synonym">Pieris brassicae granulovirus</name>
    <dbReference type="NCBI Taxonomy" id="10465"/>
    <lineage>
        <taxon>Viruses</taxon>
        <taxon>Viruses incertae sedis</taxon>
        <taxon>Naldaviricetes</taxon>
        <taxon>Lefavirales</taxon>
        <taxon>Baculoviridae</taxon>
        <taxon>Betabaculovirus</taxon>
        <taxon>Betabaculovirus arrapae</taxon>
    </lineage>
</organism>
<evidence type="ECO:0000259" key="1">
    <source>
        <dbReference type="Pfam" id="PF04838"/>
    </source>
</evidence>
<name>A0A7G9U8V5_GVPB</name>
<dbReference type="Pfam" id="PF04838">
    <property type="entry name" value="Baculo_LEF5"/>
    <property type="match status" value="1"/>
</dbReference>